<evidence type="ECO:0000256" key="4">
    <source>
        <dbReference type="ARBA" id="ARBA00022490"/>
    </source>
</evidence>
<sequence>MGRRAAESRSAGGAVSVGRDFGAAGQHRGAALRGPGAVQSSVPGVGGLAERGRVSGRGTEARAKCRCPGGRGEQSRARSSGRVPVPRGLRQDRGSRGWGRDLGAWGFAGRARQGPGAPGRARSRCRAALAGGLGARSPVLTPLSPSPDRTRLPEAADDLPEQEASAAGRGRQGEVAPLLPQRGAGLQDPEGGEGAWAQDWGPGGADVGEALWDGVRGGLGSAARTWGLWGHSDLCVPPDTRLSLQAIEGTYIDKKCPFTGNVSIRGRILSGVVTKMKMQRTIVIRRDYLHYIRKYNRFEKRHKNMSVHLSPCFRDVQIGDIVTVGECRPLSKTVRFNVLKVTKAAGTKKQFQKF</sequence>
<dbReference type="SUPFAM" id="SSF50249">
    <property type="entry name" value="Nucleic acid-binding proteins"/>
    <property type="match status" value="1"/>
</dbReference>
<dbReference type="PROSITE" id="PS00056">
    <property type="entry name" value="RIBOSOMAL_S17"/>
    <property type="match status" value="1"/>
</dbReference>
<dbReference type="CDD" id="cd00364">
    <property type="entry name" value="Ribosomal_uS17"/>
    <property type="match status" value="1"/>
</dbReference>
<evidence type="ECO:0000256" key="1">
    <source>
        <dbReference type="ARBA" id="ARBA00004496"/>
    </source>
</evidence>
<evidence type="ECO:0000256" key="2">
    <source>
        <dbReference type="ARBA" id="ARBA00010254"/>
    </source>
</evidence>
<keyword evidence="4" id="KW-0963">Cytoplasm</keyword>
<feature type="domain" description="Small ribosomal subunit protein uS17 N-terminal" evidence="18">
    <location>
        <begin position="245"/>
        <end position="269"/>
    </location>
</feature>
<keyword evidence="11" id="KW-0564">Palmitate</keyword>
<dbReference type="InterPro" id="IPR028333">
    <property type="entry name" value="Ribosomal_uS17_arc/euk"/>
</dbReference>
<dbReference type="InterPro" id="IPR000266">
    <property type="entry name" value="Ribosomal_uS17"/>
</dbReference>
<evidence type="ECO:0000256" key="7">
    <source>
        <dbReference type="ARBA" id="ARBA00022884"/>
    </source>
</evidence>
<reference evidence="19" key="2">
    <citation type="submission" date="2025-08" db="UniProtKB">
        <authorList>
            <consortium name="Ensembl"/>
        </authorList>
    </citation>
    <scope>IDENTIFICATION</scope>
</reference>
<dbReference type="GO" id="GO:0003735">
    <property type="term" value="F:structural constituent of ribosome"/>
    <property type="evidence" value="ECO:0007669"/>
    <property type="project" value="InterPro"/>
</dbReference>
<dbReference type="InterPro" id="IPR019979">
    <property type="entry name" value="Ribosomal_uS17_CS"/>
</dbReference>
<evidence type="ECO:0000256" key="15">
    <source>
        <dbReference type="ARBA" id="ARBA00035471"/>
    </source>
</evidence>
<dbReference type="GO" id="GO:0019843">
    <property type="term" value="F:rRNA binding"/>
    <property type="evidence" value="ECO:0007669"/>
    <property type="project" value="UniProtKB-KW"/>
</dbReference>
<evidence type="ECO:0000256" key="6">
    <source>
        <dbReference type="ARBA" id="ARBA00022730"/>
    </source>
</evidence>
<keyword evidence="9 16" id="KW-0689">Ribosomal protein</keyword>
<dbReference type="FunFam" id="2.40.50.1000:FF:000008">
    <property type="entry name" value="40S ribosomal protein S11"/>
    <property type="match status" value="1"/>
</dbReference>
<dbReference type="NCBIfam" id="TIGR03630">
    <property type="entry name" value="uS17_arch"/>
    <property type="match status" value="1"/>
</dbReference>
<keyword evidence="13" id="KW-0449">Lipoprotein</keyword>
<evidence type="ECO:0000256" key="9">
    <source>
        <dbReference type="ARBA" id="ARBA00022980"/>
    </source>
</evidence>
<dbReference type="InterPro" id="IPR012340">
    <property type="entry name" value="NA-bd_OB-fold"/>
</dbReference>
<feature type="region of interest" description="Disordered" evidence="17">
    <location>
        <begin position="135"/>
        <end position="174"/>
    </location>
</feature>
<evidence type="ECO:0000313" key="19">
    <source>
        <dbReference type="Ensembl" id="ENSTGUP00000019253.1"/>
    </source>
</evidence>
<evidence type="ECO:0000256" key="8">
    <source>
        <dbReference type="ARBA" id="ARBA00022934"/>
    </source>
</evidence>
<dbReference type="Gene3D" id="2.40.50.1000">
    <property type="match status" value="1"/>
</dbReference>
<evidence type="ECO:0000313" key="20">
    <source>
        <dbReference type="Proteomes" id="UP000007754"/>
    </source>
</evidence>
<dbReference type="GO" id="GO:0006412">
    <property type="term" value="P:translation"/>
    <property type="evidence" value="ECO:0007669"/>
    <property type="project" value="InterPro"/>
</dbReference>
<proteinExistence type="inferred from homology"/>
<organism evidence="19 20">
    <name type="scientific">Taeniopygia guttata</name>
    <name type="common">Zebra finch</name>
    <name type="synonym">Poephila guttata</name>
    <dbReference type="NCBI Taxonomy" id="59729"/>
    <lineage>
        <taxon>Eukaryota</taxon>
        <taxon>Metazoa</taxon>
        <taxon>Chordata</taxon>
        <taxon>Craniata</taxon>
        <taxon>Vertebrata</taxon>
        <taxon>Euteleostomi</taxon>
        <taxon>Archelosauria</taxon>
        <taxon>Archosauria</taxon>
        <taxon>Dinosauria</taxon>
        <taxon>Saurischia</taxon>
        <taxon>Theropoda</taxon>
        <taxon>Coelurosauria</taxon>
        <taxon>Aves</taxon>
        <taxon>Neognathae</taxon>
        <taxon>Neoaves</taxon>
        <taxon>Telluraves</taxon>
        <taxon>Australaves</taxon>
        <taxon>Passeriformes</taxon>
        <taxon>Passeroidea</taxon>
        <taxon>Estrildidae</taxon>
        <taxon>Estrildinae</taxon>
        <taxon>Taeniopygia</taxon>
    </lineage>
</organism>
<keyword evidence="12 16" id="KW-0687">Ribonucleoprotein</keyword>
<keyword evidence="8" id="KW-0164">Citrullination</keyword>
<evidence type="ECO:0000256" key="3">
    <source>
        <dbReference type="ARBA" id="ARBA00022481"/>
    </source>
</evidence>
<keyword evidence="5" id="KW-0597">Phosphoprotein</keyword>
<dbReference type="Proteomes" id="UP000007754">
    <property type="component" value="Chromosome 1"/>
</dbReference>
<evidence type="ECO:0000256" key="12">
    <source>
        <dbReference type="ARBA" id="ARBA00023274"/>
    </source>
</evidence>
<keyword evidence="7" id="KW-0694">RNA-binding</keyword>
<comment type="subcellular location">
    <subcellularLocation>
        <location evidence="1">Cytoplasm</location>
    </subcellularLocation>
</comment>
<feature type="region of interest" description="Disordered" evidence="17">
    <location>
        <begin position="181"/>
        <end position="200"/>
    </location>
</feature>
<dbReference type="GO" id="GO:0022627">
    <property type="term" value="C:cytosolic small ribosomal subunit"/>
    <property type="evidence" value="ECO:0007669"/>
    <property type="project" value="TreeGrafter"/>
</dbReference>
<keyword evidence="10" id="KW-0007">Acetylation</keyword>
<dbReference type="InParanoid" id="A0A674GA39"/>
<keyword evidence="6" id="KW-0699">rRNA-binding</keyword>
<dbReference type="InterPro" id="IPR032440">
    <property type="entry name" value="Ribosomal_uS17_N"/>
</dbReference>
<dbReference type="Pfam" id="PF00366">
    <property type="entry name" value="Ribosomal_S17"/>
    <property type="match status" value="1"/>
</dbReference>
<name>A0A674GA39_TAEGU</name>
<evidence type="ECO:0000256" key="10">
    <source>
        <dbReference type="ARBA" id="ARBA00022990"/>
    </source>
</evidence>
<reference evidence="19" key="3">
    <citation type="submission" date="2025-09" db="UniProtKB">
        <authorList>
            <consortium name="Ensembl"/>
        </authorList>
    </citation>
    <scope>IDENTIFICATION</scope>
</reference>
<dbReference type="AlphaFoldDB" id="A0A674GA39"/>
<evidence type="ECO:0000256" key="14">
    <source>
        <dbReference type="ARBA" id="ARBA00035164"/>
    </source>
</evidence>
<dbReference type="PANTHER" id="PTHR10744">
    <property type="entry name" value="40S RIBOSOMAL PROTEIN S11 FAMILY MEMBER"/>
    <property type="match status" value="1"/>
</dbReference>
<dbReference type="GeneTree" id="ENSGT00940000164975"/>
<evidence type="ECO:0000256" key="13">
    <source>
        <dbReference type="ARBA" id="ARBA00023288"/>
    </source>
</evidence>
<evidence type="ECO:0000256" key="11">
    <source>
        <dbReference type="ARBA" id="ARBA00023139"/>
    </source>
</evidence>
<feature type="region of interest" description="Disordered" evidence="17">
    <location>
        <begin position="26"/>
        <end position="97"/>
    </location>
</feature>
<dbReference type="PANTHER" id="PTHR10744:SF52">
    <property type="entry name" value="SMALL RIBOSOMAL SUBUNIT PROTEIN US17"/>
    <property type="match status" value="1"/>
</dbReference>
<dbReference type="Pfam" id="PF16205">
    <property type="entry name" value="Ribosomal_S17_N"/>
    <property type="match status" value="1"/>
</dbReference>
<keyword evidence="20" id="KW-1185">Reference proteome</keyword>
<evidence type="ECO:0000256" key="16">
    <source>
        <dbReference type="RuleBase" id="RU003872"/>
    </source>
</evidence>
<evidence type="ECO:0000259" key="18">
    <source>
        <dbReference type="Pfam" id="PF16205"/>
    </source>
</evidence>
<dbReference type="PRINTS" id="PR00973">
    <property type="entry name" value="RIBOSOMALS17"/>
</dbReference>
<evidence type="ECO:0000256" key="5">
    <source>
        <dbReference type="ARBA" id="ARBA00022553"/>
    </source>
</evidence>
<gene>
    <name evidence="19" type="primary">RPS11</name>
</gene>
<keyword evidence="3" id="KW-0488">Methylation</keyword>
<protein>
    <recommendedName>
        <fullName evidence="14">Small ribosomal subunit protein uS17</fullName>
    </recommendedName>
    <alternativeName>
        <fullName evidence="15">40S ribosomal protein S11</fullName>
    </alternativeName>
</protein>
<reference evidence="19 20" key="1">
    <citation type="journal article" date="2010" name="Nature">
        <title>The genome of a songbird.</title>
        <authorList>
            <person name="Warren W.C."/>
            <person name="Clayton D.F."/>
            <person name="Ellegren H."/>
            <person name="Arnold A.P."/>
            <person name="Hillier L.W."/>
            <person name="Kunstner A."/>
            <person name="Searle S."/>
            <person name="White S."/>
            <person name="Vilella A.J."/>
            <person name="Fairley S."/>
            <person name="Heger A."/>
            <person name="Kong L."/>
            <person name="Ponting C.P."/>
            <person name="Jarvis E.D."/>
            <person name="Mello C.V."/>
            <person name="Minx P."/>
            <person name="Lovell P."/>
            <person name="Velho T.A."/>
            <person name="Ferris M."/>
            <person name="Balakrishnan C.N."/>
            <person name="Sinha S."/>
            <person name="Blatti C."/>
            <person name="London S.E."/>
            <person name="Li Y."/>
            <person name="Lin Y.C."/>
            <person name="George J."/>
            <person name="Sweedler J."/>
            <person name="Southey B."/>
            <person name="Gunaratne P."/>
            <person name="Watson M."/>
            <person name="Nam K."/>
            <person name="Backstrom N."/>
            <person name="Smeds L."/>
            <person name="Nabholz B."/>
            <person name="Itoh Y."/>
            <person name="Whitney O."/>
            <person name="Pfenning A.R."/>
            <person name="Howard J."/>
            <person name="Volker M."/>
            <person name="Skinner B.M."/>
            <person name="Griffin D.K."/>
            <person name="Ye L."/>
            <person name="McLaren W.M."/>
            <person name="Flicek P."/>
            <person name="Quesada V."/>
            <person name="Velasco G."/>
            <person name="Lopez-Otin C."/>
            <person name="Puente X.S."/>
            <person name="Olender T."/>
            <person name="Lancet D."/>
            <person name="Smit A.F."/>
            <person name="Hubley R."/>
            <person name="Konkel M.K."/>
            <person name="Walker J.A."/>
            <person name="Batzer M.A."/>
            <person name="Gu W."/>
            <person name="Pollock D.D."/>
            <person name="Chen L."/>
            <person name="Cheng Z."/>
            <person name="Eichler E.E."/>
            <person name="Stapley J."/>
            <person name="Slate J."/>
            <person name="Ekblom R."/>
            <person name="Birkhead T."/>
            <person name="Burke T."/>
            <person name="Burt D."/>
            <person name="Scharff C."/>
            <person name="Adam I."/>
            <person name="Richard H."/>
            <person name="Sultan M."/>
            <person name="Soldatov A."/>
            <person name="Lehrach H."/>
            <person name="Edwards S.V."/>
            <person name="Yang S.P."/>
            <person name="Li X."/>
            <person name="Graves T."/>
            <person name="Fulton L."/>
            <person name="Nelson J."/>
            <person name="Chinwalla A."/>
            <person name="Hou S."/>
            <person name="Mardis E.R."/>
            <person name="Wilson R.K."/>
        </authorList>
    </citation>
    <scope>NUCLEOTIDE SEQUENCE [LARGE SCALE GENOMIC DNA]</scope>
</reference>
<comment type="similarity">
    <text evidence="2 16">Belongs to the universal ribosomal protein uS17 family.</text>
</comment>
<accession>A0A674GA39</accession>
<dbReference type="Ensembl" id="ENSTGUT00000042062.1">
    <property type="protein sequence ID" value="ENSTGUP00000019253.1"/>
    <property type="gene ID" value="ENSTGUG00000000582.2"/>
</dbReference>
<evidence type="ECO:0000256" key="17">
    <source>
        <dbReference type="SAM" id="MobiDB-lite"/>
    </source>
</evidence>